<dbReference type="PANTHER" id="PTHR46084:SF1">
    <property type="entry name" value="PROTEIN MALE DISCOVERER 2"/>
    <property type="match status" value="1"/>
</dbReference>
<dbReference type="AlphaFoldDB" id="A0A816MSB7"/>
<dbReference type="GO" id="GO:0012505">
    <property type="term" value="C:endomembrane system"/>
    <property type="evidence" value="ECO:0007669"/>
    <property type="project" value="UniProtKB-SubCell"/>
</dbReference>
<feature type="domain" description="Leucine-rich repeat-containing N-terminal plant-type" evidence="9">
    <location>
        <begin position="172"/>
        <end position="207"/>
    </location>
</feature>
<dbReference type="InterPro" id="IPR013210">
    <property type="entry name" value="LRR_N_plant-typ"/>
</dbReference>
<dbReference type="EMBL" id="HG994371">
    <property type="protein sequence ID" value="CAF2024713.1"/>
    <property type="molecule type" value="Genomic_DNA"/>
</dbReference>
<organism evidence="10">
    <name type="scientific">Brassica napus</name>
    <name type="common">Rape</name>
    <dbReference type="NCBI Taxonomy" id="3708"/>
    <lineage>
        <taxon>Eukaryota</taxon>
        <taxon>Viridiplantae</taxon>
        <taxon>Streptophyta</taxon>
        <taxon>Embryophyta</taxon>
        <taxon>Tracheophyta</taxon>
        <taxon>Spermatophyta</taxon>
        <taxon>Magnoliopsida</taxon>
        <taxon>eudicotyledons</taxon>
        <taxon>Gunneridae</taxon>
        <taxon>Pentapetalae</taxon>
        <taxon>rosids</taxon>
        <taxon>malvids</taxon>
        <taxon>Brassicales</taxon>
        <taxon>Brassicaceae</taxon>
        <taxon>Brassiceae</taxon>
        <taxon>Brassica</taxon>
    </lineage>
</organism>
<dbReference type="PANTHER" id="PTHR46084">
    <property type="entry name" value="PROTEIN MALE DISCOVERER 2"/>
    <property type="match status" value="1"/>
</dbReference>
<evidence type="ECO:0000256" key="8">
    <source>
        <dbReference type="SAM" id="Phobius"/>
    </source>
</evidence>
<evidence type="ECO:0000313" key="10">
    <source>
        <dbReference type="EMBL" id="CAF2024713.1"/>
    </source>
</evidence>
<evidence type="ECO:0000259" key="9">
    <source>
        <dbReference type="Pfam" id="PF08263"/>
    </source>
</evidence>
<dbReference type="Pfam" id="PF08263">
    <property type="entry name" value="LRRNT_2"/>
    <property type="match status" value="1"/>
</dbReference>
<keyword evidence="3" id="KW-0732">Signal</keyword>
<keyword evidence="6 8" id="KW-0472">Membrane</keyword>
<proteinExistence type="predicted"/>
<name>A0A816MSB7_BRANA</name>
<feature type="transmembrane region" description="Helical" evidence="8">
    <location>
        <begin position="41"/>
        <end position="58"/>
    </location>
</feature>
<protein>
    <submittedName>
        <fullName evidence="10">(rape) hypothetical protein</fullName>
    </submittedName>
</protein>
<gene>
    <name evidence="10" type="ORF">DARMORV10_C07P49900.1</name>
</gene>
<evidence type="ECO:0000256" key="4">
    <source>
        <dbReference type="ARBA" id="ARBA00022737"/>
    </source>
</evidence>
<keyword evidence="4" id="KW-0677">Repeat</keyword>
<reference evidence="10" key="1">
    <citation type="submission" date="2021-01" db="EMBL/GenBank/DDBJ databases">
        <authorList>
            <consortium name="Genoscope - CEA"/>
            <person name="William W."/>
        </authorList>
    </citation>
    <scope>NUCLEOTIDE SEQUENCE</scope>
</reference>
<evidence type="ECO:0000256" key="3">
    <source>
        <dbReference type="ARBA" id="ARBA00022729"/>
    </source>
</evidence>
<comment type="subcellular location">
    <subcellularLocation>
        <location evidence="7">Endomembrane system</location>
        <topology evidence="7">Single-pass type I membrane protein</topology>
    </subcellularLocation>
</comment>
<evidence type="ECO:0000256" key="6">
    <source>
        <dbReference type="ARBA" id="ARBA00023136"/>
    </source>
</evidence>
<keyword evidence="1" id="KW-0433">Leucine-rich repeat</keyword>
<evidence type="ECO:0000256" key="2">
    <source>
        <dbReference type="ARBA" id="ARBA00022692"/>
    </source>
</evidence>
<feature type="transmembrane region" description="Helical" evidence="8">
    <location>
        <begin position="134"/>
        <end position="150"/>
    </location>
</feature>
<evidence type="ECO:0000256" key="5">
    <source>
        <dbReference type="ARBA" id="ARBA00022989"/>
    </source>
</evidence>
<accession>A0A816MSB7</accession>
<evidence type="ECO:0000256" key="7">
    <source>
        <dbReference type="ARBA" id="ARBA00046288"/>
    </source>
</evidence>
<keyword evidence="5 8" id="KW-1133">Transmembrane helix</keyword>
<sequence length="263" mass="30269">MVVESSPPSATDFAFSTINVLGKPVHFDAIGEVDIYKHEPWDLEGLLGFFVSFFCLLLENDRCSLCFSCLVISRVGVVICSEIMVSTIFFWYIPSPHRDEDDQERNLHTFKINNKYYIEVLRTNDLYSGFYYDYYYYYYYSCVLFLIISLEAPLSFSINTQVYGFWFFNLGFALLKFRVRMNSDPHGTLSNWNVSGSDLCSWSRVTCVEGILISGCSLEGMLAPELRQLSELRSLSHFSGEIPKEYGSSGKLKSWISGFERMI</sequence>
<feature type="transmembrane region" description="Helical" evidence="8">
    <location>
        <begin position="65"/>
        <end position="93"/>
    </location>
</feature>
<dbReference type="InterPro" id="IPR032675">
    <property type="entry name" value="LRR_dom_sf"/>
</dbReference>
<dbReference type="Proteomes" id="UP001295469">
    <property type="component" value="Chromosome C07"/>
</dbReference>
<keyword evidence="2 8" id="KW-0812">Transmembrane</keyword>
<evidence type="ECO:0000256" key="1">
    <source>
        <dbReference type="ARBA" id="ARBA00022614"/>
    </source>
</evidence>
<dbReference type="Gene3D" id="3.80.10.10">
    <property type="entry name" value="Ribonuclease Inhibitor"/>
    <property type="match status" value="1"/>
</dbReference>